<gene>
    <name evidence="1" type="ORF">CNECB9_5080010</name>
</gene>
<name>A0A1K0JIC7_CUPNE</name>
<reference evidence="1" key="1">
    <citation type="submission" date="2016-09" db="EMBL/GenBank/DDBJ databases">
        <authorList>
            <person name="Capua I."/>
            <person name="De Benedictis P."/>
            <person name="Joannis T."/>
            <person name="Lombin L.H."/>
            <person name="Cattoli G."/>
        </authorList>
    </citation>
    <scope>NUCLEOTIDE SEQUENCE</scope>
    <source>
        <strain evidence="1">B9</strain>
    </source>
</reference>
<evidence type="ECO:0000313" key="1">
    <source>
        <dbReference type="EMBL" id="SCU91580.1"/>
    </source>
</evidence>
<accession>A0A1K0JIC7</accession>
<organism evidence="1">
    <name type="scientific">Cupriavidus necator</name>
    <name type="common">Alcaligenes eutrophus</name>
    <name type="synonym">Ralstonia eutropha</name>
    <dbReference type="NCBI Taxonomy" id="106590"/>
    <lineage>
        <taxon>Bacteria</taxon>
        <taxon>Pseudomonadati</taxon>
        <taxon>Pseudomonadota</taxon>
        <taxon>Betaproteobacteria</taxon>
        <taxon>Burkholderiales</taxon>
        <taxon>Burkholderiaceae</taxon>
        <taxon>Cupriavidus</taxon>
    </lineage>
</organism>
<dbReference type="AlphaFoldDB" id="A0A1K0JIC7"/>
<sequence>MTGAVILVDRVAAAHALVGTAGGTIEEMTAAMAQVSRFGCVSSHGGGEAASRSSWAEALSAALS</sequence>
<dbReference type="EMBL" id="FMSH01000455">
    <property type="protein sequence ID" value="SCU91580.1"/>
    <property type="molecule type" value="Genomic_DNA"/>
</dbReference>
<protein>
    <submittedName>
        <fullName evidence="1">Uncharacterized protein</fullName>
    </submittedName>
</protein>
<proteinExistence type="predicted"/>